<keyword evidence="3" id="KW-0732">Signal</keyword>
<evidence type="ECO:0000256" key="1">
    <source>
        <dbReference type="ARBA" id="ARBA00022512"/>
    </source>
</evidence>
<organism evidence="6 7">
    <name type="scientific">Streptococcus oralis</name>
    <dbReference type="NCBI Taxonomy" id="1303"/>
    <lineage>
        <taxon>Bacteria</taxon>
        <taxon>Bacillati</taxon>
        <taxon>Bacillota</taxon>
        <taxon>Bacilli</taxon>
        <taxon>Lactobacillales</taxon>
        <taxon>Streptococcaceae</taxon>
        <taxon>Streptococcus</taxon>
    </lineage>
</organism>
<evidence type="ECO:0000313" key="7">
    <source>
        <dbReference type="Proteomes" id="UP000070053"/>
    </source>
</evidence>
<evidence type="ECO:0000256" key="4">
    <source>
        <dbReference type="ARBA" id="ARBA00023088"/>
    </source>
</evidence>
<keyword evidence="1" id="KW-0134">Cell wall</keyword>
<dbReference type="InterPro" id="IPR019931">
    <property type="entry name" value="LPXTG_anchor"/>
</dbReference>
<sequence>MEVVFTDSSGEVISYYPSVVRYQVVDDQGRVVEGEFNASYNAGTFPDLPFGTYTVKITLSDYHYDWGTELVKKVTVSAENPHPKVTFAFHYLDENKLTIGFDQPVPTGTVVKVVGNDGISRLLPQSIYDLKRFETMLMNGSYRVHVDLPAGYRASENDFLYEVSNQINFHLLSLVKASPEEYGGAIVAPWIQPENPTLEIPETPVTSVQPASSESKPVAVGYHTGGQTEVVASLPTTSLPKTGQEDLAATVLSLLGMSSLALAGFVASKKREG</sequence>
<dbReference type="NCBIfam" id="TIGR01167">
    <property type="entry name" value="LPXTG_anchor"/>
    <property type="match status" value="1"/>
</dbReference>
<evidence type="ECO:0000259" key="5">
    <source>
        <dbReference type="PROSITE" id="PS50847"/>
    </source>
</evidence>
<dbReference type="Proteomes" id="UP000070053">
    <property type="component" value="Unassembled WGS sequence"/>
</dbReference>
<evidence type="ECO:0000313" key="6">
    <source>
        <dbReference type="EMBL" id="KXT88608.1"/>
    </source>
</evidence>
<dbReference type="PATRIC" id="fig|1303.81.peg.2420"/>
<name>A0A139PG75_STROR</name>
<evidence type="ECO:0000256" key="3">
    <source>
        <dbReference type="ARBA" id="ARBA00022729"/>
    </source>
</evidence>
<dbReference type="AlphaFoldDB" id="A0A139PG75"/>
<reference evidence="6 7" key="1">
    <citation type="submission" date="2016-01" db="EMBL/GenBank/DDBJ databases">
        <title>Highly variable Streptococcus oralis are common among viridans streptococci isolated from primates.</title>
        <authorList>
            <person name="Denapaite D."/>
            <person name="Rieger M."/>
            <person name="Koendgen S."/>
            <person name="Brueckner R."/>
            <person name="Ochigava I."/>
            <person name="Kappeler P."/>
            <person name="Maetz-Rensing K."/>
            <person name="Leendertz F."/>
            <person name="Hakenbeck R."/>
        </authorList>
    </citation>
    <scope>NUCLEOTIDE SEQUENCE [LARGE SCALE GENOMIC DNA]</scope>
    <source>
        <strain evidence="6 7">DD21</strain>
    </source>
</reference>
<keyword evidence="2" id="KW-0964">Secreted</keyword>
<dbReference type="PROSITE" id="PS50847">
    <property type="entry name" value="GRAM_POS_ANCHORING"/>
    <property type="match status" value="1"/>
</dbReference>
<proteinExistence type="predicted"/>
<accession>A0A139PG75</accession>
<protein>
    <submittedName>
        <fullName evidence="6">C5a peptidase</fullName>
    </submittedName>
</protein>
<dbReference type="EMBL" id="LQZP01000559">
    <property type="protein sequence ID" value="KXT88608.1"/>
    <property type="molecule type" value="Genomic_DNA"/>
</dbReference>
<comment type="caution">
    <text evidence="6">The sequence shown here is derived from an EMBL/GenBank/DDBJ whole genome shotgun (WGS) entry which is preliminary data.</text>
</comment>
<gene>
    <name evidence="6" type="ORF">SORDD21_01898</name>
</gene>
<keyword evidence="4" id="KW-0572">Peptidoglycan-anchor</keyword>
<evidence type="ECO:0000256" key="2">
    <source>
        <dbReference type="ARBA" id="ARBA00022525"/>
    </source>
</evidence>
<feature type="domain" description="Gram-positive cocci surface proteins LPxTG" evidence="5">
    <location>
        <begin position="239"/>
        <end position="273"/>
    </location>
</feature>